<reference evidence="1 2" key="1">
    <citation type="submission" date="2021-06" db="EMBL/GenBank/DDBJ databases">
        <authorList>
            <person name="Palmer J.M."/>
        </authorList>
    </citation>
    <scope>NUCLEOTIDE SEQUENCE [LARGE SCALE GENOMIC DNA]</scope>
    <source>
        <strain evidence="1 2">XC_2019</strain>
        <tissue evidence="1">Muscle</tissue>
    </source>
</reference>
<sequence>TLNSTCAITDYLKNHLPPMINNLTLNNTIKAAIINDTGVFQYMFESLATLMNKCQDKDKLMECPRELPTLKRLLPNNCSTPNITEDIGLKHQPLSAHHLSSISCYMQKLSQLPQIPELSEKLMTDVQIIQDTKRRLFNSTTPTNCSLPAFEQELDAHKFAGCFLQLVEKDLSS</sequence>
<evidence type="ECO:0000313" key="1">
    <source>
        <dbReference type="EMBL" id="MEQ2201757.1"/>
    </source>
</evidence>
<proteinExistence type="predicted"/>
<feature type="non-terminal residue" evidence="1">
    <location>
        <position position="1"/>
    </location>
</feature>
<protein>
    <submittedName>
        <fullName evidence="1">Uncharacterized protein</fullName>
    </submittedName>
</protein>
<dbReference type="Proteomes" id="UP001434883">
    <property type="component" value="Unassembled WGS sequence"/>
</dbReference>
<organism evidence="1 2">
    <name type="scientific">Xenoophorus captivus</name>
    <dbReference type="NCBI Taxonomy" id="1517983"/>
    <lineage>
        <taxon>Eukaryota</taxon>
        <taxon>Metazoa</taxon>
        <taxon>Chordata</taxon>
        <taxon>Craniata</taxon>
        <taxon>Vertebrata</taxon>
        <taxon>Euteleostomi</taxon>
        <taxon>Actinopterygii</taxon>
        <taxon>Neopterygii</taxon>
        <taxon>Teleostei</taxon>
        <taxon>Neoteleostei</taxon>
        <taxon>Acanthomorphata</taxon>
        <taxon>Ovalentaria</taxon>
        <taxon>Atherinomorphae</taxon>
        <taxon>Cyprinodontiformes</taxon>
        <taxon>Goodeidae</taxon>
        <taxon>Xenoophorus</taxon>
    </lineage>
</organism>
<keyword evidence="2" id="KW-1185">Reference proteome</keyword>
<dbReference type="EMBL" id="JAHRIN010028866">
    <property type="protein sequence ID" value="MEQ2201757.1"/>
    <property type="molecule type" value="Genomic_DNA"/>
</dbReference>
<accession>A0ABV0R2H4</accession>
<name>A0ABV0R2H4_9TELE</name>
<evidence type="ECO:0000313" key="2">
    <source>
        <dbReference type="Proteomes" id="UP001434883"/>
    </source>
</evidence>
<comment type="caution">
    <text evidence="1">The sequence shown here is derived from an EMBL/GenBank/DDBJ whole genome shotgun (WGS) entry which is preliminary data.</text>
</comment>
<gene>
    <name evidence="1" type="ORF">XENOCAPTIV_017550</name>
</gene>